<dbReference type="GeneID" id="89507970"/>
<evidence type="ECO:0000313" key="3">
    <source>
        <dbReference type="EMBL" id="SHI36018.1"/>
    </source>
</evidence>
<accession>A0A1M6AI60</accession>
<gene>
    <name evidence="3" type="ORF">SAMN02745229_02967</name>
</gene>
<organism evidence="3 4">
    <name type="scientific">Butyrivibrio fibrisolvens DSM 3071</name>
    <dbReference type="NCBI Taxonomy" id="1121131"/>
    <lineage>
        <taxon>Bacteria</taxon>
        <taxon>Bacillati</taxon>
        <taxon>Bacillota</taxon>
        <taxon>Clostridia</taxon>
        <taxon>Lachnospirales</taxon>
        <taxon>Lachnospiraceae</taxon>
        <taxon>Butyrivibrio</taxon>
    </lineage>
</organism>
<evidence type="ECO:0000313" key="4">
    <source>
        <dbReference type="Proteomes" id="UP000184278"/>
    </source>
</evidence>
<sequence>MKKRLVTLLLASMITAVLIGCSSSDLANISGSDDSTSEVSVIDEPDASNESESVDDSSSDSSITTIDDESTALISSYENSIAAIDLFDELFLNVPTEIDTTQLETLQNGASECTGDSFIGTWNRTFVTMGQEADITIEKADDNTCTINGWFDHYGNTGDIVDLTGYFLTENMMYAEDEEWDAVYLFKVTADSMEVKQIGFGCMGAGCSANGTYVTGDPEYLNAHDIEFAFTEDELDAIKELLEQNGLDYNEYFEDAILLGYFETSQGEATFDDGEVVSGRWFTSVAPHGCTRNLNLFISDDGKIYLESGFNYPDDTEFYTTDENVTTMPTNTSEDN</sequence>
<dbReference type="EMBL" id="FQXK01000027">
    <property type="protein sequence ID" value="SHI36018.1"/>
    <property type="molecule type" value="Genomic_DNA"/>
</dbReference>
<feature type="region of interest" description="Disordered" evidence="1">
    <location>
        <begin position="32"/>
        <end position="64"/>
    </location>
</feature>
<keyword evidence="4" id="KW-1185">Reference proteome</keyword>
<evidence type="ECO:0000256" key="1">
    <source>
        <dbReference type="SAM" id="MobiDB-lite"/>
    </source>
</evidence>
<feature type="compositionally biased region" description="Acidic residues" evidence="1">
    <location>
        <begin position="41"/>
        <end position="58"/>
    </location>
</feature>
<proteinExistence type="predicted"/>
<evidence type="ECO:0000256" key="2">
    <source>
        <dbReference type="SAM" id="SignalP"/>
    </source>
</evidence>
<dbReference type="PROSITE" id="PS51257">
    <property type="entry name" value="PROKAR_LIPOPROTEIN"/>
    <property type="match status" value="1"/>
</dbReference>
<dbReference type="OrthoDB" id="2005389at2"/>
<feature type="chain" id="PRO_5012861518" evidence="2">
    <location>
        <begin position="28"/>
        <end position="336"/>
    </location>
</feature>
<dbReference type="AlphaFoldDB" id="A0A1M6AI60"/>
<name>A0A1M6AI60_BUTFI</name>
<dbReference type="Proteomes" id="UP000184278">
    <property type="component" value="Unassembled WGS sequence"/>
</dbReference>
<keyword evidence="2" id="KW-0732">Signal</keyword>
<feature type="signal peptide" evidence="2">
    <location>
        <begin position="1"/>
        <end position="27"/>
    </location>
</feature>
<protein>
    <submittedName>
        <fullName evidence="3">Uncharacterized protein</fullName>
    </submittedName>
</protein>
<dbReference type="RefSeq" id="WP_073388899.1">
    <property type="nucleotide sequence ID" value="NZ_FQXK01000027.1"/>
</dbReference>
<reference evidence="4" key="1">
    <citation type="submission" date="2016-11" db="EMBL/GenBank/DDBJ databases">
        <authorList>
            <person name="Varghese N."/>
            <person name="Submissions S."/>
        </authorList>
    </citation>
    <scope>NUCLEOTIDE SEQUENCE [LARGE SCALE GENOMIC DNA]</scope>
    <source>
        <strain evidence="4">DSM 3071</strain>
    </source>
</reference>